<keyword evidence="4" id="KW-1015">Disulfide bond</keyword>
<dbReference type="Pfam" id="PF00135">
    <property type="entry name" value="COesterase"/>
    <property type="match status" value="1"/>
</dbReference>
<dbReference type="InterPro" id="IPR002018">
    <property type="entry name" value="CarbesteraseB"/>
</dbReference>
<feature type="signal peptide" evidence="6">
    <location>
        <begin position="1"/>
        <end position="19"/>
    </location>
</feature>
<accession>A0A1Y1KMJ2</accession>
<dbReference type="PANTHER" id="PTHR43142:SF1">
    <property type="entry name" value="CARBOXYLIC ESTER HYDROLASE"/>
    <property type="match status" value="1"/>
</dbReference>
<evidence type="ECO:0000256" key="6">
    <source>
        <dbReference type="RuleBase" id="RU361235"/>
    </source>
</evidence>
<organism evidence="8">
    <name type="scientific">Photinus pyralis</name>
    <name type="common">Common eastern firefly</name>
    <name type="synonym">Lampyris pyralis</name>
    <dbReference type="NCBI Taxonomy" id="7054"/>
    <lineage>
        <taxon>Eukaryota</taxon>
        <taxon>Metazoa</taxon>
        <taxon>Ecdysozoa</taxon>
        <taxon>Arthropoda</taxon>
        <taxon>Hexapoda</taxon>
        <taxon>Insecta</taxon>
        <taxon>Pterygota</taxon>
        <taxon>Neoptera</taxon>
        <taxon>Endopterygota</taxon>
        <taxon>Coleoptera</taxon>
        <taxon>Polyphaga</taxon>
        <taxon>Elateriformia</taxon>
        <taxon>Elateroidea</taxon>
        <taxon>Lampyridae</taxon>
        <taxon>Lampyrinae</taxon>
        <taxon>Photinus</taxon>
    </lineage>
</organism>
<comment type="similarity">
    <text evidence="1 6">Belongs to the type-B carboxylesterase/lipase family.</text>
</comment>
<dbReference type="EC" id="3.1.1.-" evidence="6"/>
<feature type="domain" description="Carboxylesterase type B" evidence="7">
    <location>
        <begin position="24"/>
        <end position="545"/>
    </location>
</feature>
<dbReference type="InterPro" id="IPR029058">
    <property type="entry name" value="AB_hydrolase_fold"/>
</dbReference>
<name>A0A1Y1KMJ2_PHOPY</name>
<evidence type="ECO:0000256" key="2">
    <source>
        <dbReference type="ARBA" id="ARBA00022487"/>
    </source>
</evidence>
<evidence type="ECO:0000313" key="8">
    <source>
        <dbReference type="EMBL" id="JAV61691.1"/>
    </source>
</evidence>
<protein>
    <recommendedName>
        <fullName evidence="6">Carboxylic ester hydrolase</fullName>
        <ecNumber evidence="6">3.1.1.-</ecNumber>
    </recommendedName>
</protein>
<keyword evidence="2" id="KW-0719">Serine esterase</keyword>
<dbReference type="EMBL" id="GEZM01081354">
    <property type="protein sequence ID" value="JAV61691.1"/>
    <property type="molecule type" value="Transcribed_RNA"/>
</dbReference>
<reference evidence="8" key="1">
    <citation type="journal article" date="2016" name="Sci. Rep.">
        <title>Molecular characterization of firefly nuptial gifts: a multi-omics approach sheds light on postcopulatory sexual selection.</title>
        <authorList>
            <person name="Al-Wathiqui N."/>
            <person name="Fallon T.R."/>
            <person name="South A."/>
            <person name="Weng J.K."/>
            <person name="Lewis S.M."/>
        </authorList>
    </citation>
    <scope>NUCLEOTIDE SEQUENCE</scope>
</reference>
<proteinExistence type="inferred from homology"/>
<dbReference type="Gene3D" id="3.40.50.1820">
    <property type="entry name" value="alpha/beta hydrolase"/>
    <property type="match status" value="1"/>
</dbReference>
<feature type="chain" id="PRO_5011826179" description="Carboxylic ester hydrolase" evidence="6">
    <location>
        <begin position="20"/>
        <end position="561"/>
    </location>
</feature>
<dbReference type="PANTHER" id="PTHR43142">
    <property type="entry name" value="CARBOXYLIC ESTER HYDROLASE"/>
    <property type="match status" value="1"/>
</dbReference>
<keyword evidence="6" id="KW-0732">Signal</keyword>
<evidence type="ECO:0000256" key="1">
    <source>
        <dbReference type="ARBA" id="ARBA00005964"/>
    </source>
</evidence>
<dbReference type="SUPFAM" id="SSF53474">
    <property type="entry name" value="alpha/beta-Hydrolases"/>
    <property type="match status" value="1"/>
</dbReference>
<keyword evidence="3 6" id="KW-0378">Hydrolase</keyword>
<dbReference type="CDD" id="cd00312">
    <property type="entry name" value="Esterase_lipase"/>
    <property type="match status" value="1"/>
</dbReference>
<dbReference type="GO" id="GO:0052689">
    <property type="term" value="F:carboxylic ester hydrolase activity"/>
    <property type="evidence" value="ECO:0007669"/>
    <property type="project" value="UniProtKB-KW"/>
</dbReference>
<evidence type="ECO:0000256" key="4">
    <source>
        <dbReference type="ARBA" id="ARBA00023157"/>
    </source>
</evidence>
<sequence length="561" mass="62485">MSTFTKVCLLLLINGVSLGKSKFQVQLQQGVLEGSPRWSSGGREFVAFEGIPYAEPPLGDKRFQGPVAGKPWNGVLNATRCCPICPQSNVFINDFTPRGDENCLCLNVYTAQQGLDNLVPVIFYIHGGGFMTGSGDPYIYGPDILLDHNLVVVTFNYRIGALGFLSFEDEVLPGNNGLKDQSLALRWVKDNIKHFGGDPDKITIYGNSAGSASVYHHLLSPLSKGLIHGAISSSGIATATWAVAQKGEAKRNALRLAAFLNCPTSSSEIALECLRKVGAQDIVLQNAKFMEFLYEPSIPHKPVVEPELPGAFLTKLPLDIIKSGGLAQVPYINGITTDDGTFKSAAIYDKPSLVDRLNKEFDRIVPMILHYDHLPSSEKISKKVRAFYLQNRKVDNTTKAEVTNMITDALFHYPQRVTSQLHAKYSKRPVYFYLFGYRGSVSFSTIFGDKEHDYGVCHGDDTLYSISNELFHDYQPSATDLEMKKIMSTFVYNFANTGDPTSDGNNPISEKWEPVENAKFKYLSIKGSSDVRMEEKLFEDRFEFWKRLNIHYPSSDVKDEL</sequence>
<dbReference type="AlphaFoldDB" id="A0A1Y1KMJ2"/>
<evidence type="ECO:0000256" key="3">
    <source>
        <dbReference type="ARBA" id="ARBA00022801"/>
    </source>
</evidence>
<dbReference type="InterPro" id="IPR019826">
    <property type="entry name" value="Carboxylesterase_B_AS"/>
</dbReference>
<dbReference type="PROSITE" id="PS00122">
    <property type="entry name" value="CARBOXYLESTERASE_B_1"/>
    <property type="match status" value="1"/>
</dbReference>
<evidence type="ECO:0000259" key="7">
    <source>
        <dbReference type="Pfam" id="PF00135"/>
    </source>
</evidence>
<evidence type="ECO:0000256" key="5">
    <source>
        <dbReference type="ARBA" id="ARBA00023180"/>
    </source>
</evidence>
<keyword evidence="5" id="KW-0325">Glycoprotein</keyword>